<reference evidence="8" key="1">
    <citation type="submission" date="2022-11" db="EMBL/GenBank/DDBJ databases">
        <title>Robbsia betulipollinis sp. nov., isolated from pollen of birch (Betula pendula).</title>
        <authorList>
            <person name="Shi H."/>
            <person name="Ambika Manirajan B."/>
            <person name="Ratering S."/>
            <person name="Geissler-Plaum R."/>
            <person name="Schnell S."/>
        </authorList>
    </citation>
    <scope>NUCLEOTIDE SEQUENCE</scope>
    <source>
        <strain evidence="8">Bb-Pol-6</strain>
    </source>
</reference>
<evidence type="ECO:0000256" key="5">
    <source>
        <dbReference type="ARBA" id="ARBA00024335"/>
    </source>
</evidence>
<comment type="subcellular location">
    <subcellularLocation>
        <location evidence="1">Cytoplasm</location>
    </subcellularLocation>
</comment>
<feature type="domain" description="Flagellar assembly protein FliH/Type III secretion system HrpE" evidence="7">
    <location>
        <begin position="77"/>
        <end position="197"/>
    </location>
</feature>
<comment type="caution">
    <text evidence="8">The sequence shown here is derived from an EMBL/GenBank/DDBJ whole genome shotgun (WGS) entry which is preliminary data.</text>
</comment>
<comment type="similarity">
    <text evidence="5">Belongs to the SctL stator family.</text>
</comment>
<evidence type="ECO:0000256" key="1">
    <source>
        <dbReference type="ARBA" id="ARBA00004496"/>
    </source>
</evidence>
<dbReference type="Pfam" id="PF02108">
    <property type="entry name" value="FliH"/>
    <property type="match status" value="1"/>
</dbReference>
<evidence type="ECO:0000313" key="8">
    <source>
        <dbReference type="EMBL" id="MCY0387281.1"/>
    </source>
</evidence>
<gene>
    <name evidence="8" type="ORF">OVY01_08545</name>
</gene>
<organism evidence="8 9">
    <name type="scientific">Robbsia betulipollinis</name>
    <dbReference type="NCBI Taxonomy" id="2981849"/>
    <lineage>
        <taxon>Bacteria</taxon>
        <taxon>Pseudomonadati</taxon>
        <taxon>Pseudomonadota</taxon>
        <taxon>Betaproteobacteria</taxon>
        <taxon>Burkholderiales</taxon>
        <taxon>Burkholderiaceae</taxon>
        <taxon>Robbsia</taxon>
    </lineage>
</organism>
<evidence type="ECO:0000256" key="2">
    <source>
        <dbReference type="ARBA" id="ARBA00022448"/>
    </source>
</evidence>
<dbReference type="RefSeq" id="WP_267847035.1">
    <property type="nucleotide sequence ID" value="NZ_JAPMXC010000001.1"/>
</dbReference>
<protein>
    <recommendedName>
        <fullName evidence="6">Type 3 secretion system stator protein</fullName>
    </recommendedName>
</protein>
<evidence type="ECO:0000256" key="3">
    <source>
        <dbReference type="ARBA" id="ARBA00022490"/>
    </source>
</evidence>
<dbReference type="InterPro" id="IPR018035">
    <property type="entry name" value="Flagellar_FliH/T3SS_HrpE"/>
</dbReference>
<dbReference type="Proteomes" id="UP001082899">
    <property type="component" value="Unassembled WGS sequence"/>
</dbReference>
<sequence>MVFVIQRDSLNPTRVAVAVDSAAPVLKAGEHRLLVDARRILDEAARQAERIVGEARAVHAAERARGFREGSEAARLEHAERMIENVGRAIDYFERVEKDAIDLVMGAVRKIIHDFTDAEKVAIVVRGALAAVRNQKQITLRLHPDDAATAKQRLNDILAGFPAIGFIDIVADGRLAPAACILETDIGLVETSLEGQLGALQRAFQQVLGERGDGAGSLAGGAA</sequence>
<evidence type="ECO:0000256" key="4">
    <source>
        <dbReference type="ARBA" id="ARBA00022927"/>
    </source>
</evidence>
<keyword evidence="4" id="KW-0653">Protein transport</keyword>
<dbReference type="InterPro" id="IPR051472">
    <property type="entry name" value="T3SS_Stator/FliH"/>
</dbReference>
<evidence type="ECO:0000259" key="7">
    <source>
        <dbReference type="Pfam" id="PF02108"/>
    </source>
</evidence>
<dbReference type="NCBIfam" id="TIGR02499">
    <property type="entry name" value="HrpE_YscL_not"/>
    <property type="match status" value="1"/>
</dbReference>
<evidence type="ECO:0000313" key="9">
    <source>
        <dbReference type="Proteomes" id="UP001082899"/>
    </source>
</evidence>
<evidence type="ECO:0000256" key="6">
    <source>
        <dbReference type="ARBA" id="ARBA00040494"/>
    </source>
</evidence>
<keyword evidence="9" id="KW-1185">Reference proteome</keyword>
<proteinExistence type="inferred from homology"/>
<dbReference type="EMBL" id="JAPMXC010000001">
    <property type="protein sequence ID" value="MCY0387281.1"/>
    <property type="molecule type" value="Genomic_DNA"/>
</dbReference>
<dbReference type="PANTHER" id="PTHR34982:SF4">
    <property type="entry name" value="TYPE 3 SECRETION SYSTEM STATOR PROTEIN"/>
    <property type="match status" value="1"/>
</dbReference>
<name>A0ABT3ZL64_9BURK</name>
<accession>A0ABT3ZL64</accession>
<keyword evidence="2" id="KW-0813">Transport</keyword>
<dbReference type="PANTHER" id="PTHR34982">
    <property type="entry name" value="YOP PROTEINS TRANSLOCATION PROTEIN L"/>
    <property type="match status" value="1"/>
</dbReference>
<dbReference type="InterPro" id="IPR012842">
    <property type="entry name" value="T3SS_SctL/SctL2"/>
</dbReference>
<keyword evidence="3" id="KW-0963">Cytoplasm</keyword>
<dbReference type="NCBIfam" id="NF005392">
    <property type="entry name" value="PRK06937.1"/>
    <property type="match status" value="1"/>
</dbReference>